<name>A0A1M5M8E3_9FLAO</name>
<evidence type="ECO:0000256" key="5">
    <source>
        <dbReference type="ARBA" id="ARBA00023002"/>
    </source>
</evidence>
<dbReference type="InterPro" id="IPR018655">
    <property type="entry name" value="DUF2086"/>
</dbReference>
<evidence type="ECO:0000256" key="4">
    <source>
        <dbReference type="ARBA" id="ARBA00022964"/>
    </source>
</evidence>
<organism evidence="8 9">
    <name type="scientific">Flagellimonas flava</name>
    <dbReference type="NCBI Taxonomy" id="570519"/>
    <lineage>
        <taxon>Bacteria</taxon>
        <taxon>Pseudomonadati</taxon>
        <taxon>Bacteroidota</taxon>
        <taxon>Flavobacteriia</taxon>
        <taxon>Flavobacteriales</taxon>
        <taxon>Flavobacteriaceae</taxon>
        <taxon>Flagellimonas</taxon>
    </lineage>
</organism>
<feature type="domain" description="Fe2OG dioxygenase" evidence="7">
    <location>
        <begin position="118"/>
        <end position="231"/>
    </location>
</feature>
<dbReference type="GO" id="GO:0005506">
    <property type="term" value="F:iron ion binding"/>
    <property type="evidence" value="ECO:0007669"/>
    <property type="project" value="InterPro"/>
</dbReference>
<dbReference type="SMART" id="SM00702">
    <property type="entry name" value="P4Hc"/>
    <property type="match status" value="1"/>
</dbReference>
<dbReference type="RefSeq" id="WP_073179637.1">
    <property type="nucleotide sequence ID" value="NZ_FQWL01000003.1"/>
</dbReference>
<proteinExistence type="predicted"/>
<dbReference type="InterPro" id="IPR006620">
    <property type="entry name" value="Pro_4_hyd_alph"/>
</dbReference>
<protein>
    <recommendedName>
        <fullName evidence="7">Fe2OG dioxygenase domain-containing protein</fullName>
    </recommendedName>
</protein>
<evidence type="ECO:0000313" key="8">
    <source>
        <dbReference type="EMBL" id="SHG73083.1"/>
    </source>
</evidence>
<dbReference type="STRING" id="570519.SAMN04488116_2294"/>
<keyword evidence="4" id="KW-0223">Dioxygenase</keyword>
<keyword evidence="2" id="KW-0479">Metal-binding</keyword>
<dbReference type="Gene3D" id="2.60.120.620">
    <property type="entry name" value="q2cbj1_9rhob like domain"/>
    <property type="match status" value="1"/>
</dbReference>
<dbReference type="AlphaFoldDB" id="A0A1M5M8E3"/>
<dbReference type="GO" id="GO:0051213">
    <property type="term" value="F:dioxygenase activity"/>
    <property type="evidence" value="ECO:0007669"/>
    <property type="project" value="UniProtKB-KW"/>
</dbReference>
<keyword evidence="3" id="KW-0847">Vitamin C</keyword>
<evidence type="ECO:0000256" key="3">
    <source>
        <dbReference type="ARBA" id="ARBA00022896"/>
    </source>
</evidence>
<evidence type="ECO:0000256" key="2">
    <source>
        <dbReference type="ARBA" id="ARBA00022723"/>
    </source>
</evidence>
<keyword evidence="6" id="KW-0408">Iron</keyword>
<evidence type="ECO:0000259" key="7">
    <source>
        <dbReference type="PROSITE" id="PS51471"/>
    </source>
</evidence>
<dbReference type="Proteomes" id="UP000184532">
    <property type="component" value="Unassembled WGS sequence"/>
</dbReference>
<dbReference type="GO" id="GO:0016705">
    <property type="term" value="F:oxidoreductase activity, acting on paired donors, with incorporation or reduction of molecular oxygen"/>
    <property type="evidence" value="ECO:0007669"/>
    <property type="project" value="InterPro"/>
</dbReference>
<comment type="cofactor">
    <cofactor evidence="1">
        <name>L-ascorbate</name>
        <dbReference type="ChEBI" id="CHEBI:38290"/>
    </cofactor>
</comment>
<keyword evidence="5" id="KW-0560">Oxidoreductase</keyword>
<evidence type="ECO:0000256" key="6">
    <source>
        <dbReference type="ARBA" id="ARBA00023004"/>
    </source>
</evidence>
<keyword evidence="9" id="KW-1185">Reference proteome</keyword>
<dbReference type="EMBL" id="FQWL01000003">
    <property type="protein sequence ID" value="SHG73083.1"/>
    <property type="molecule type" value="Genomic_DNA"/>
</dbReference>
<accession>A0A1M5M8E3</accession>
<evidence type="ECO:0000313" key="9">
    <source>
        <dbReference type="Proteomes" id="UP000184532"/>
    </source>
</evidence>
<evidence type="ECO:0000256" key="1">
    <source>
        <dbReference type="ARBA" id="ARBA00001961"/>
    </source>
</evidence>
<gene>
    <name evidence="8" type="ORF">SAMN04488116_2294</name>
</gene>
<dbReference type="Pfam" id="PF09859">
    <property type="entry name" value="Oxygenase-NA"/>
    <property type="match status" value="1"/>
</dbReference>
<dbReference type="OrthoDB" id="9781972at2"/>
<dbReference type="InterPro" id="IPR005123">
    <property type="entry name" value="Oxoglu/Fe-dep_dioxygenase_dom"/>
</dbReference>
<dbReference type="GO" id="GO:0031418">
    <property type="term" value="F:L-ascorbic acid binding"/>
    <property type="evidence" value="ECO:0007669"/>
    <property type="project" value="UniProtKB-KW"/>
</dbReference>
<sequence length="233" mass="26895">MEYIKKNDWDELQNSLSQKGYALMENVLTPNACETLIKDFGVDQLYRKTVEMERYRFGLGTYRYYTYPLPDVIAAIREQVYPRLVPIANQWMQQLKMGVSYPEQLIKLKQLCEEKGQNLATPLILNYGKGGHNTLHQDLYGEVYFPMQAVLFLNDHSKDYQGGEFVLTQQVPRAQSKPIVLQPKQGSMLVFPTNYRPILGKKGHYRATMRHGVSEVHSGERFTLGIIFHDAAQ</sequence>
<dbReference type="PROSITE" id="PS51471">
    <property type="entry name" value="FE2OG_OXY"/>
    <property type="match status" value="1"/>
</dbReference>
<reference evidence="9" key="1">
    <citation type="submission" date="2016-11" db="EMBL/GenBank/DDBJ databases">
        <authorList>
            <person name="Varghese N."/>
            <person name="Submissions S."/>
        </authorList>
    </citation>
    <scope>NUCLEOTIDE SEQUENCE [LARGE SCALE GENOMIC DNA]</scope>
    <source>
        <strain evidence="9">DSM 22638</strain>
    </source>
</reference>